<dbReference type="PANTHER" id="PTHR43873">
    <property type="entry name" value="COBYRINATE A,C-DIAMIDE SYNTHASE"/>
    <property type="match status" value="1"/>
</dbReference>
<comment type="domain">
    <text evidence="7">Comprises of two domains. The C-terminal domain contains the binding site for glutamine and catalyzes the hydrolysis of this substrate to glutamate and ammonia. The N-terminal domain is anticipated to bind ATP and cobyrinate and catalyzes the ultimate synthesis of the diamide product. The ammonia produced via the glutaminase domain is probably translocated to the adjacent domain via a molecular tunnel, where it reacts with an activated intermediate.</text>
</comment>
<evidence type="ECO:0000313" key="11">
    <source>
        <dbReference type="Proteomes" id="UP001198242"/>
    </source>
</evidence>
<feature type="site" description="Increases nucleophilicity of active site Cys" evidence="7">
    <location>
        <position position="419"/>
    </location>
</feature>
<gene>
    <name evidence="7" type="primary">cbiA</name>
    <name evidence="10" type="ORF">LKE05_09370</name>
</gene>
<dbReference type="GO" id="GO:0042242">
    <property type="term" value="F:cobyrinic acid a,c-diamide synthase activity"/>
    <property type="evidence" value="ECO:0007669"/>
    <property type="project" value="UniProtKB-UniRule"/>
</dbReference>
<keyword evidence="4 7" id="KW-0067">ATP-binding</keyword>
<dbReference type="NCBIfam" id="TIGR00379">
    <property type="entry name" value="cobB"/>
    <property type="match status" value="1"/>
</dbReference>
<dbReference type="InterPro" id="IPR002586">
    <property type="entry name" value="CobQ/CobB/MinD/ParA_Nub-bd_dom"/>
</dbReference>
<dbReference type="Gene3D" id="3.40.50.880">
    <property type="match status" value="1"/>
</dbReference>
<dbReference type="EMBL" id="JAJEQM010000012">
    <property type="protein sequence ID" value="MCC2210995.1"/>
    <property type="molecule type" value="Genomic_DNA"/>
</dbReference>
<dbReference type="GO" id="GO:0009236">
    <property type="term" value="P:cobalamin biosynthetic process"/>
    <property type="evidence" value="ECO:0007669"/>
    <property type="project" value="UniProtKB-UniRule"/>
</dbReference>
<dbReference type="Proteomes" id="UP001198242">
    <property type="component" value="Unassembled WGS sequence"/>
</dbReference>
<comment type="miscellaneous">
    <text evidence="7">The a and c carboxylates of cobyrinate are activated for nucleophilic attack via formation of a phosphorylated intermediate by ATP. CbiA catalyzes first the amidation of the c-carboxylate, and then that of the a-carboxylate.</text>
</comment>
<dbReference type="Pfam" id="PF07685">
    <property type="entry name" value="GATase_3"/>
    <property type="match status" value="1"/>
</dbReference>
<protein>
    <recommendedName>
        <fullName evidence="7">Cobyrinate a,c-diamide synthase</fullName>
        <ecNumber evidence="7">6.3.5.11</ecNumber>
    </recommendedName>
    <alternativeName>
        <fullName evidence="7">Cobyrinic acid a,c-diamide synthetase</fullName>
    </alternativeName>
</protein>
<evidence type="ECO:0000256" key="2">
    <source>
        <dbReference type="ARBA" id="ARBA00022598"/>
    </source>
</evidence>
<reference evidence="10 11" key="1">
    <citation type="submission" date="2021-10" db="EMBL/GenBank/DDBJ databases">
        <title>Anaerobic single-cell dispensing facilitates the cultivation of human gut bacteria.</title>
        <authorList>
            <person name="Afrizal A."/>
        </authorList>
    </citation>
    <scope>NUCLEOTIDE SEQUENCE [LARGE SCALE GENOMIC DNA]</scope>
    <source>
        <strain evidence="10 11">CLA-AA-H232</strain>
    </source>
</reference>
<dbReference type="RefSeq" id="WP_308456643.1">
    <property type="nucleotide sequence ID" value="NZ_JAJEQM010000012.1"/>
</dbReference>
<comment type="catalytic activity">
    <reaction evidence="7">
        <text>cob(II)yrinate + 2 L-glutamine + 2 ATP + 2 H2O = cob(II)yrinate a,c diamide + 2 L-glutamate + 2 ADP + 2 phosphate + 2 H(+)</text>
        <dbReference type="Rhea" id="RHEA:26289"/>
        <dbReference type="ChEBI" id="CHEBI:15377"/>
        <dbReference type="ChEBI" id="CHEBI:15378"/>
        <dbReference type="ChEBI" id="CHEBI:29985"/>
        <dbReference type="ChEBI" id="CHEBI:30616"/>
        <dbReference type="ChEBI" id="CHEBI:43474"/>
        <dbReference type="ChEBI" id="CHEBI:58359"/>
        <dbReference type="ChEBI" id="CHEBI:58537"/>
        <dbReference type="ChEBI" id="CHEBI:58894"/>
        <dbReference type="ChEBI" id="CHEBI:456216"/>
        <dbReference type="EC" id="6.3.5.11"/>
    </reaction>
</comment>
<keyword evidence="3 7" id="KW-0547">Nucleotide-binding</keyword>
<comment type="pathway">
    <text evidence="7">Cofactor biosynthesis; adenosylcobalamin biosynthesis; cob(II)yrinate a,c-diamide from sirohydrochlorin (anaerobic route): step 10/10.</text>
</comment>
<dbReference type="AlphaFoldDB" id="A0AAE3DZC4"/>
<dbReference type="PROSITE" id="PS51274">
    <property type="entry name" value="GATASE_COBBQ"/>
    <property type="match status" value="1"/>
</dbReference>
<comment type="cofactor">
    <cofactor evidence="1 7">
        <name>Mg(2+)</name>
        <dbReference type="ChEBI" id="CHEBI:18420"/>
    </cofactor>
</comment>
<evidence type="ECO:0000256" key="7">
    <source>
        <dbReference type="HAMAP-Rule" id="MF_00027"/>
    </source>
</evidence>
<dbReference type="EC" id="6.3.5.11" evidence="7"/>
<dbReference type="HAMAP" id="MF_00027">
    <property type="entry name" value="CobB_CbiA"/>
    <property type="match status" value="1"/>
</dbReference>
<dbReference type="SUPFAM" id="SSF52317">
    <property type="entry name" value="Class I glutamine amidotransferase-like"/>
    <property type="match status" value="1"/>
</dbReference>
<evidence type="ECO:0000313" key="10">
    <source>
        <dbReference type="EMBL" id="MCC2210995.1"/>
    </source>
</evidence>
<evidence type="ECO:0000259" key="8">
    <source>
        <dbReference type="Pfam" id="PF01656"/>
    </source>
</evidence>
<dbReference type="PANTHER" id="PTHR43873:SF1">
    <property type="entry name" value="COBYRINATE A,C-DIAMIDE SYNTHASE"/>
    <property type="match status" value="1"/>
</dbReference>
<keyword evidence="6 7" id="KW-0315">Glutamine amidotransferase</keyword>
<dbReference type="InterPro" id="IPR004484">
    <property type="entry name" value="CbiA/CobB_synth"/>
</dbReference>
<dbReference type="InterPro" id="IPR011698">
    <property type="entry name" value="GATase_3"/>
</dbReference>
<dbReference type="InterPro" id="IPR027417">
    <property type="entry name" value="P-loop_NTPase"/>
</dbReference>
<evidence type="ECO:0000256" key="6">
    <source>
        <dbReference type="ARBA" id="ARBA00022962"/>
    </source>
</evidence>
<evidence type="ECO:0000256" key="5">
    <source>
        <dbReference type="ARBA" id="ARBA00022842"/>
    </source>
</evidence>
<dbReference type="InterPro" id="IPR029062">
    <property type="entry name" value="Class_I_gatase-like"/>
</dbReference>
<proteinExistence type="inferred from homology"/>
<feature type="domain" description="CobQ/CobB/MinD/ParA nucleotide binding" evidence="8">
    <location>
        <begin position="4"/>
        <end position="183"/>
    </location>
</feature>
<evidence type="ECO:0000259" key="9">
    <source>
        <dbReference type="Pfam" id="PF07685"/>
    </source>
</evidence>
<evidence type="ECO:0000256" key="1">
    <source>
        <dbReference type="ARBA" id="ARBA00001946"/>
    </source>
</evidence>
<name>A0AAE3DZC4_9FIRM</name>
<dbReference type="CDD" id="cd03130">
    <property type="entry name" value="GATase1_CobB"/>
    <property type="match status" value="1"/>
</dbReference>
<organism evidence="10 11">
    <name type="scientific">Hominilimicola fabiformis</name>
    <dbReference type="NCBI Taxonomy" id="2885356"/>
    <lineage>
        <taxon>Bacteria</taxon>
        <taxon>Bacillati</taxon>
        <taxon>Bacillota</taxon>
        <taxon>Clostridia</taxon>
        <taxon>Eubacteriales</taxon>
        <taxon>Oscillospiraceae</taxon>
        <taxon>Hominilimicola</taxon>
    </lineage>
</organism>
<sequence length="446" mass="50130">MRRIMIAGTNSGCGKTTVTCAVLQALVNRKINVSSFKCGPDYIDPMFHKTVIGTAAYNLDTYLMSNDAVNYLLNKNSGDIAVIEGVMGFYDGFSFTEKGSTHELSEITDTDVILVVNCRGMSLSAMALVKGFKEFRKNNIKGVIFNNLSEKLYGNLSEECRKIGLVPLGFLPNIKDVQISSRHLGLVTAGEIDDIKDKMNLLADYAEKYIDIDKILEISENDRDTKFTSLEITKKYNVKIAVAYDRAFCFYYEDNLNLLSEMGAEIVKFSPLENESVPQCDGLILGGGYPELYADILEENTGTLNSVEECVESGVPCIAECGGFMYLHEIMEDSDKNEHSMVGIIKGKCRKTDRLQRFGYMEMTANRDNILCKKGDKIRAREFHYFDSDCNGNGFTAVKNDRQWECVNVDKNLFAGFPHLHFFANINFAENFMKSCEEYKCTKSEN</sequence>
<accession>A0AAE3DZC4</accession>
<dbReference type="Pfam" id="PF01656">
    <property type="entry name" value="CbiA"/>
    <property type="match status" value="1"/>
</dbReference>
<feature type="domain" description="CobB/CobQ-like glutamine amidotransferase" evidence="9">
    <location>
        <begin position="239"/>
        <end position="424"/>
    </location>
</feature>
<feature type="active site" description="Nucleophile" evidence="7">
    <location>
        <position position="321"/>
    </location>
</feature>
<dbReference type="NCBIfam" id="NF002204">
    <property type="entry name" value="PRK01077.1"/>
    <property type="match status" value="1"/>
</dbReference>
<evidence type="ECO:0000256" key="3">
    <source>
        <dbReference type="ARBA" id="ARBA00022741"/>
    </source>
</evidence>
<evidence type="ECO:0000256" key="4">
    <source>
        <dbReference type="ARBA" id="ARBA00022840"/>
    </source>
</evidence>
<dbReference type="GO" id="GO:0005524">
    <property type="term" value="F:ATP binding"/>
    <property type="evidence" value="ECO:0007669"/>
    <property type="project" value="UniProtKB-UniRule"/>
</dbReference>
<keyword evidence="11" id="KW-1185">Reference proteome</keyword>
<comment type="caution">
    <text evidence="10">The sequence shown here is derived from an EMBL/GenBank/DDBJ whole genome shotgun (WGS) entry which is preliminary data.</text>
</comment>
<dbReference type="SUPFAM" id="SSF52540">
    <property type="entry name" value="P-loop containing nucleoside triphosphate hydrolases"/>
    <property type="match status" value="1"/>
</dbReference>
<keyword evidence="5 7" id="KW-0460">Magnesium</keyword>
<keyword evidence="7" id="KW-0169">Cobalamin biosynthesis</keyword>
<keyword evidence="2 7" id="KW-0436">Ligase</keyword>
<comment type="similarity">
    <text evidence="7">Belongs to the CobB/CbiA family.</text>
</comment>
<dbReference type="Gene3D" id="3.40.50.300">
    <property type="entry name" value="P-loop containing nucleotide triphosphate hydrolases"/>
    <property type="match status" value="2"/>
</dbReference>
<comment type="function">
    <text evidence="7">Catalyzes the ATP-dependent amidation of the two carboxylate groups at positions a and c of cobyrinate, using either L-glutamine or ammonia as the nitrogen source.</text>
</comment>